<organism evidence="2">
    <name type="scientific">freshwater metagenome</name>
    <dbReference type="NCBI Taxonomy" id="449393"/>
    <lineage>
        <taxon>unclassified sequences</taxon>
        <taxon>metagenomes</taxon>
        <taxon>ecological metagenomes</taxon>
    </lineage>
</organism>
<feature type="compositionally biased region" description="Basic and acidic residues" evidence="1">
    <location>
        <begin position="51"/>
        <end position="61"/>
    </location>
</feature>
<evidence type="ECO:0000256" key="1">
    <source>
        <dbReference type="SAM" id="MobiDB-lite"/>
    </source>
</evidence>
<proteinExistence type="predicted"/>
<gene>
    <name evidence="2" type="ORF">UFOPK1358_00968</name>
</gene>
<dbReference type="EMBL" id="CAEZSF010000083">
    <property type="protein sequence ID" value="CAB4539975.1"/>
    <property type="molecule type" value="Genomic_DNA"/>
</dbReference>
<accession>A0A6J6BMM0</accession>
<evidence type="ECO:0000313" key="2">
    <source>
        <dbReference type="EMBL" id="CAB4539975.1"/>
    </source>
</evidence>
<dbReference type="AlphaFoldDB" id="A0A6J6BMM0"/>
<feature type="compositionally biased region" description="Polar residues" evidence="1">
    <location>
        <begin position="65"/>
        <end position="74"/>
    </location>
</feature>
<name>A0A6J6BMM0_9ZZZZ</name>
<protein>
    <submittedName>
        <fullName evidence="2">Unannotated protein</fullName>
    </submittedName>
</protein>
<feature type="region of interest" description="Disordered" evidence="1">
    <location>
        <begin position="51"/>
        <end position="112"/>
    </location>
</feature>
<sequence>MLGGTASEDTGATAGRVDAGAVAGTVSGGGIRLVVTAIEGGVAEVVVVVDRRSGSSERSARTDSGLESLSSNQVPPAMSSKKTAALPPSILRRDARASRSSETRFAAPALSTSGSARLCRIKDCCS</sequence>
<reference evidence="2" key="1">
    <citation type="submission" date="2020-05" db="EMBL/GenBank/DDBJ databases">
        <authorList>
            <person name="Chiriac C."/>
            <person name="Salcher M."/>
            <person name="Ghai R."/>
            <person name="Kavagutti S V."/>
        </authorList>
    </citation>
    <scope>NUCLEOTIDE SEQUENCE</scope>
</reference>
<feature type="compositionally biased region" description="Basic and acidic residues" evidence="1">
    <location>
        <begin position="91"/>
        <end position="102"/>
    </location>
</feature>